<feature type="region of interest" description="Disordered" evidence="10">
    <location>
        <begin position="450"/>
        <end position="549"/>
    </location>
</feature>
<evidence type="ECO:0000256" key="10">
    <source>
        <dbReference type="SAM" id="MobiDB-lite"/>
    </source>
</evidence>
<feature type="active site" description="Acyl-ester intermediate" evidence="7">
    <location>
        <position position="148"/>
    </location>
</feature>
<evidence type="ECO:0000256" key="4">
    <source>
        <dbReference type="ARBA" id="ARBA00022960"/>
    </source>
</evidence>
<dbReference type="InterPro" id="IPR001967">
    <property type="entry name" value="Peptidase_S11_N"/>
</dbReference>
<dbReference type="InterPro" id="IPR018044">
    <property type="entry name" value="Peptidase_S11"/>
</dbReference>
<feature type="compositionally biased region" description="Low complexity" evidence="10">
    <location>
        <begin position="494"/>
        <end position="515"/>
    </location>
</feature>
<evidence type="ECO:0000259" key="12">
    <source>
        <dbReference type="Pfam" id="PF00768"/>
    </source>
</evidence>
<feature type="transmembrane region" description="Helical" evidence="11">
    <location>
        <begin position="419"/>
        <end position="440"/>
    </location>
</feature>
<evidence type="ECO:0000256" key="8">
    <source>
        <dbReference type="PIRSR" id="PIRSR618044-2"/>
    </source>
</evidence>
<feature type="compositionally biased region" description="Polar residues" evidence="10">
    <location>
        <begin position="522"/>
        <end position="535"/>
    </location>
</feature>
<dbReference type="GO" id="GO:0009252">
    <property type="term" value="P:peptidoglycan biosynthetic process"/>
    <property type="evidence" value="ECO:0007669"/>
    <property type="project" value="UniProtKB-KW"/>
</dbReference>
<sequence length="549" mass="56291">MLRRKPGHTSHWKTPARTRAQAERRDRSMPPGSHPARRGARRGGAAYGGLHHDGTLPGRCSMTPRPPAPHARAPHPLAPRRAPRAARAARAAAALALLAALTTTGASPAPTGGEAPPEVSAAAWVVADAGTGDVLAAQDPHEPLPPASTLKLLTALALMGSLDPTAEQVASEADARAVGSKVGLVPGASYTVDQLWQAVFLQSGNDAASALAAAYGGEQRTVRAMQEEAERLGADDTRVAGPTGLDEHGQVSTAYDLAAIGRAALGVPGIVQHATTLRADFPGAMPAPGERRMTYEIGTQQDFVRSYEGALGLKNGHTTLGRGTLVAAAERDGRTLVVTLLRSTGDPAGEAAELMDWGFANAAAVEPVAQLPEPRAQGAGSAALDGAAGEQEPGAAALVASTSAVPADGPSLLERAAGVLVRVLAVLLVVVAGLRARVLLRRRRRRLRRLERAAQRRPGSRGRSRPRSPASSRAGSPRRGAPAPRRSPGPVPVPAAASAPASAPASTSASGTTTRGSEDAVTASTWVTWASTERSVATHDAASMSARAE</sequence>
<keyword evidence="5" id="KW-0573">Peptidoglycan synthesis</keyword>
<keyword evidence="11" id="KW-0812">Transmembrane</keyword>
<feature type="compositionally biased region" description="Basic residues" evidence="10">
    <location>
        <begin position="1"/>
        <end position="16"/>
    </location>
</feature>
<evidence type="ECO:0000256" key="7">
    <source>
        <dbReference type="PIRSR" id="PIRSR618044-1"/>
    </source>
</evidence>
<keyword evidence="13" id="KW-0121">Carboxypeptidase</keyword>
<keyword evidence="4" id="KW-0133">Cell shape</keyword>
<feature type="active site" description="Proton acceptor" evidence="7">
    <location>
        <position position="151"/>
    </location>
</feature>
<proteinExistence type="inferred from homology"/>
<evidence type="ECO:0000256" key="9">
    <source>
        <dbReference type="RuleBase" id="RU004016"/>
    </source>
</evidence>
<evidence type="ECO:0000256" key="6">
    <source>
        <dbReference type="ARBA" id="ARBA00023316"/>
    </source>
</evidence>
<comment type="caution">
    <text evidence="13">The sequence shown here is derived from an EMBL/GenBank/DDBJ whole genome shotgun (WGS) entry which is preliminary data.</text>
</comment>
<keyword evidence="3" id="KW-0378">Hydrolase</keyword>
<dbReference type="SUPFAM" id="SSF56601">
    <property type="entry name" value="beta-lactamase/transpeptidase-like"/>
    <property type="match status" value="1"/>
</dbReference>
<feature type="domain" description="Peptidase S11 D-alanyl-D-alanine carboxypeptidase A N-terminal" evidence="12">
    <location>
        <begin position="114"/>
        <end position="339"/>
    </location>
</feature>
<comment type="similarity">
    <text evidence="1 9">Belongs to the peptidase S11 family.</text>
</comment>
<keyword evidence="13" id="KW-0645">Protease</keyword>
<dbReference type="Pfam" id="PF00768">
    <property type="entry name" value="Peptidase_S11"/>
    <property type="match status" value="1"/>
</dbReference>
<dbReference type="GO" id="GO:0009002">
    <property type="term" value="F:serine-type D-Ala-D-Ala carboxypeptidase activity"/>
    <property type="evidence" value="ECO:0007669"/>
    <property type="project" value="InterPro"/>
</dbReference>
<evidence type="ECO:0000313" key="13">
    <source>
        <dbReference type="EMBL" id="RJK95278.1"/>
    </source>
</evidence>
<evidence type="ECO:0000256" key="5">
    <source>
        <dbReference type="ARBA" id="ARBA00022984"/>
    </source>
</evidence>
<protein>
    <submittedName>
        <fullName evidence="13">D-alanyl-D-alanine carboxypeptidase</fullName>
    </submittedName>
</protein>
<dbReference type="GO" id="GO:0071555">
    <property type="term" value="P:cell wall organization"/>
    <property type="evidence" value="ECO:0007669"/>
    <property type="project" value="UniProtKB-KW"/>
</dbReference>
<keyword evidence="11" id="KW-1133">Transmembrane helix</keyword>
<keyword evidence="14" id="KW-1185">Reference proteome</keyword>
<dbReference type="OrthoDB" id="3663940at2"/>
<feature type="region of interest" description="Disordered" evidence="10">
    <location>
        <begin position="1"/>
        <end position="88"/>
    </location>
</feature>
<dbReference type="PRINTS" id="PR00725">
    <property type="entry name" value="DADACBPTASE1"/>
</dbReference>
<keyword evidence="11" id="KW-0472">Membrane</keyword>
<dbReference type="AlphaFoldDB" id="A0A3A3Z1A8"/>
<organism evidence="13 14">
    <name type="scientific">Vallicoccus soli</name>
    <dbReference type="NCBI Taxonomy" id="2339232"/>
    <lineage>
        <taxon>Bacteria</taxon>
        <taxon>Bacillati</taxon>
        <taxon>Actinomycetota</taxon>
        <taxon>Actinomycetes</taxon>
        <taxon>Motilibacterales</taxon>
        <taxon>Vallicoccaceae</taxon>
        <taxon>Vallicoccus</taxon>
    </lineage>
</organism>
<name>A0A3A3Z1A8_9ACTN</name>
<dbReference type="EMBL" id="QZEZ01000005">
    <property type="protein sequence ID" value="RJK95278.1"/>
    <property type="molecule type" value="Genomic_DNA"/>
</dbReference>
<keyword evidence="6" id="KW-0961">Cell wall biogenesis/degradation</keyword>
<keyword evidence="2" id="KW-0732">Signal</keyword>
<dbReference type="GO" id="GO:0006508">
    <property type="term" value="P:proteolysis"/>
    <property type="evidence" value="ECO:0007669"/>
    <property type="project" value="InterPro"/>
</dbReference>
<reference evidence="13 14" key="1">
    <citation type="submission" date="2018-09" db="EMBL/GenBank/DDBJ databases">
        <title>YIM 75000 draft genome.</title>
        <authorList>
            <person name="Tang S."/>
            <person name="Feng Y."/>
        </authorList>
    </citation>
    <scope>NUCLEOTIDE SEQUENCE [LARGE SCALE GENOMIC DNA]</scope>
    <source>
        <strain evidence="13 14">YIM 75000</strain>
    </source>
</reference>
<evidence type="ECO:0000256" key="3">
    <source>
        <dbReference type="ARBA" id="ARBA00022801"/>
    </source>
</evidence>
<feature type="active site" evidence="7">
    <location>
        <position position="203"/>
    </location>
</feature>
<evidence type="ECO:0000256" key="1">
    <source>
        <dbReference type="ARBA" id="ARBA00007164"/>
    </source>
</evidence>
<dbReference type="PANTHER" id="PTHR21581">
    <property type="entry name" value="D-ALANYL-D-ALANINE CARBOXYPEPTIDASE"/>
    <property type="match status" value="1"/>
</dbReference>
<dbReference type="Proteomes" id="UP000265614">
    <property type="component" value="Unassembled WGS sequence"/>
</dbReference>
<dbReference type="Gene3D" id="3.40.710.10">
    <property type="entry name" value="DD-peptidase/beta-lactamase superfamily"/>
    <property type="match status" value="1"/>
</dbReference>
<dbReference type="PANTHER" id="PTHR21581:SF33">
    <property type="entry name" value="D-ALANYL-D-ALANINE CARBOXYPEPTIDASE DACB"/>
    <property type="match status" value="1"/>
</dbReference>
<feature type="compositionally biased region" description="Low complexity" evidence="10">
    <location>
        <begin position="467"/>
        <end position="484"/>
    </location>
</feature>
<evidence type="ECO:0000313" key="14">
    <source>
        <dbReference type="Proteomes" id="UP000265614"/>
    </source>
</evidence>
<dbReference type="GO" id="GO:0008360">
    <property type="term" value="P:regulation of cell shape"/>
    <property type="evidence" value="ECO:0007669"/>
    <property type="project" value="UniProtKB-KW"/>
</dbReference>
<evidence type="ECO:0000256" key="2">
    <source>
        <dbReference type="ARBA" id="ARBA00022729"/>
    </source>
</evidence>
<dbReference type="InterPro" id="IPR012338">
    <property type="entry name" value="Beta-lactam/transpept-like"/>
</dbReference>
<gene>
    <name evidence="13" type="ORF">D5H78_11435</name>
</gene>
<evidence type="ECO:0000256" key="11">
    <source>
        <dbReference type="SAM" id="Phobius"/>
    </source>
</evidence>
<feature type="binding site" evidence="8">
    <location>
        <position position="314"/>
    </location>
    <ligand>
        <name>substrate</name>
    </ligand>
</feature>
<accession>A0A3A3Z1A8</accession>